<dbReference type="RefSeq" id="WP_052506194.1">
    <property type="nucleotide sequence ID" value="NZ_CP007229.1"/>
</dbReference>
<organism evidence="2 3">
    <name type="scientific">Mesomycoplasma dispar</name>
    <dbReference type="NCBI Taxonomy" id="86660"/>
    <lineage>
        <taxon>Bacteria</taxon>
        <taxon>Bacillati</taxon>
        <taxon>Mycoplasmatota</taxon>
        <taxon>Mycoplasmoidales</taxon>
        <taxon>Metamycoplasmataceae</taxon>
        <taxon>Mesomycoplasma</taxon>
    </lineage>
</organism>
<dbReference type="SUPFAM" id="SSF53098">
    <property type="entry name" value="Ribonuclease H-like"/>
    <property type="match status" value="1"/>
</dbReference>
<sequence>MAKENNAIISMSKIYNSVDNREVEYFFLNLKSECLSQINIKKLTFVDLKEQIKNYLNFYNQKRIQSNLNWKTPEQVWRSLSF</sequence>
<dbReference type="Gene3D" id="3.30.420.10">
    <property type="entry name" value="Ribonuclease H-like superfamily/Ribonuclease H"/>
    <property type="match status" value="1"/>
</dbReference>
<dbReference type="InterPro" id="IPR001584">
    <property type="entry name" value="Integrase_cat-core"/>
</dbReference>
<protein>
    <recommendedName>
        <fullName evidence="1">Integrase catalytic domain-containing protein</fullName>
    </recommendedName>
</protein>
<reference evidence="2 3" key="1">
    <citation type="submission" date="2019-01" db="EMBL/GenBank/DDBJ databases">
        <authorList>
            <consortium name="Pathogen Informatics"/>
        </authorList>
    </citation>
    <scope>NUCLEOTIDE SEQUENCE [LARGE SCALE GENOMIC DNA]</scope>
    <source>
        <strain evidence="2 3">NCTC10125</strain>
    </source>
</reference>
<feature type="domain" description="Integrase catalytic" evidence="1">
    <location>
        <begin position="24"/>
        <end position="75"/>
    </location>
</feature>
<dbReference type="Proteomes" id="UP000289629">
    <property type="component" value="Chromosome"/>
</dbReference>
<dbReference type="InterPro" id="IPR012337">
    <property type="entry name" value="RNaseH-like_sf"/>
</dbReference>
<gene>
    <name evidence="2" type="ORF">NCTC10125_00136</name>
</gene>
<proteinExistence type="predicted"/>
<dbReference type="EMBL" id="LR214971">
    <property type="protein sequence ID" value="VEU61319.1"/>
    <property type="molecule type" value="Genomic_DNA"/>
</dbReference>
<dbReference type="GO" id="GO:0015074">
    <property type="term" value="P:DNA integration"/>
    <property type="evidence" value="ECO:0007669"/>
    <property type="project" value="InterPro"/>
</dbReference>
<evidence type="ECO:0000259" key="1">
    <source>
        <dbReference type="Pfam" id="PF13333"/>
    </source>
</evidence>
<dbReference type="InterPro" id="IPR036397">
    <property type="entry name" value="RNaseH_sf"/>
</dbReference>
<evidence type="ECO:0000313" key="2">
    <source>
        <dbReference type="EMBL" id="VEU61319.1"/>
    </source>
</evidence>
<dbReference type="Pfam" id="PF13333">
    <property type="entry name" value="rve_2"/>
    <property type="match status" value="1"/>
</dbReference>
<evidence type="ECO:0000313" key="3">
    <source>
        <dbReference type="Proteomes" id="UP000289629"/>
    </source>
</evidence>
<dbReference type="GO" id="GO:0003676">
    <property type="term" value="F:nucleic acid binding"/>
    <property type="evidence" value="ECO:0007669"/>
    <property type="project" value="InterPro"/>
</dbReference>
<dbReference type="AlphaFoldDB" id="A0AAJ5NM73"/>
<accession>A0AAJ5NM73</accession>
<name>A0AAJ5NM73_9BACT</name>